<reference evidence="1" key="1">
    <citation type="submission" date="2020-12" db="EMBL/GenBank/DDBJ databases">
        <title>Devosia sp. MSA67 isolated from Mo River.</title>
        <authorList>
            <person name="Ma F."/>
            <person name="Zi Z."/>
        </authorList>
    </citation>
    <scope>NUCLEOTIDE SEQUENCE</scope>
    <source>
        <strain evidence="1">MSA67</strain>
    </source>
</reference>
<evidence type="ECO:0000313" key="1">
    <source>
        <dbReference type="EMBL" id="MBJ3783382.1"/>
    </source>
</evidence>
<accession>A0A934ISB1</accession>
<organism evidence="1 2">
    <name type="scientific">Devosia sediminis</name>
    <dbReference type="NCBI Taxonomy" id="2798801"/>
    <lineage>
        <taxon>Bacteria</taxon>
        <taxon>Pseudomonadati</taxon>
        <taxon>Pseudomonadota</taxon>
        <taxon>Alphaproteobacteria</taxon>
        <taxon>Hyphomicrobiales</taxon>
        <taxon>Devosiaceae</taxon>
        <taxon>Devosia</taxon>
    </lineage>
</organism>
<protein>
    <submittedName>
        <fullName evidence="1">Uncharacterized protein</fullName>
    </submittedName>
</protein>
<dbReference type="Proteomes" id="UP000602124">
    <property type="component" value="Unassembled WGS sequence"/>
</dbReference>
<keyword evidence="2" id="KW-1185">Reference proteome</keyword>
<name>A0A934ISB1_9HYPH</name>
<comment type="caution">
    <text evidence="1">The sequence shown here is derived from an EMBL/GenBank/DDBJ whole genome shotgun (WGS) entry which is preliminary data.</text>
</comment>
<dbReference type="EMBL" id="JAEKMH010000001">
    <property type="protein sequence ID" value="MBJ3783382.1"/>
    <property type="molecule type" value="Genomic_DNA"/>
</dbReference>
<sequence>MARRDDRTMDLLAWEPPQVAAGYAPTVAGRGSIDSQIARLISQALRDAADECDVSRSDVAAMLSYDLGRPVSEDMLNKWTSEAATGHRIPLDAFCSLVKVLKAKELLGFIPNLLGYVAVPEKYADIIEMHLIEEKTRDLDARKQALSSRLKGRS</sequence>
<gene>
    <name evidence="1" type="ORF">JEQ47_01500</name>
</gene>
<evidence type="ECO:0000313" key="2">
    <source>
        <dbReference type="Proteomes" id="UP000602124"/>
    </source>
</evidence>
<proteinExistence type="predicted"/>
<dbReference type="AlphaFoldDB" id="A0A934ISB1"/>